<evidence type="ECO:0000313" key="11">
    <source>
        <dbReference type="Proteomes" id="UP001156398"/>
    </source>
</evidence>
<keyword evidence="10" id="KW-0121">Carboxypeptidase</keyword>
<dbReference type="PANTHER" id="PTHR21581:SF33">
    <property type="entry name" value="D-ALANYL-D-ALANINE CARBOXYPEPTIDASE DACB"/>
    <property type="match status" value="1"/>
</dbReference>
<dbReference type="SUPFAM" id="SSF56601">
    <property type="entry name" value="beta-lactamase/transpeptidase-like"/>
    <property type="match status" value="1"/>
</dbReference>
<feature type="compositionally biased region" description="Pro residues" evidence="8">
    <location>
        <begin position="402"/>
        <end position="415"/>
    </location>
</feature>
<protein>
    <submittedName>
        <fullName evidence="10">D-alanyl-D-alanine carboxypeptidase</fullName>
    </submittedName>
</protein>
<organism evidence="10 11">
    <name type="scientific">Streptantibioticus silvisoli</name>
    <dbReference type="NCBI Taxonomy" id="2705255"/>
    <lineage>
        <taxon>Bacteria</taxon>
        <taxon>Bacillati</taxon>
        <taxon>Actinomycetota</taxon>
        <taxon>Actinomycetes</taxon>
        <taxon>Kitasatosporales</taxon>
        <taxon>Streptomycetaceae</taxon>
        <taxon>Streptantibioticus</taxon>
    </lineage>
</organism>
<keyword evidence="3" id="KW-0378">Hydrolase</keyword>
<name>A0ABT6WA12_9ACTN</name>
<feature type="compositionally biased region" description="Acidic residues" evidence="8">
    <location>
        <begin position="270"/>
        <end position="279"/>
    </location>
</feature>
<dbReference type="PANTHER" id="PTHR21581">
    <property type="entry name" value="D-ALANYL-D-ALANINE CARBOXYPEPTIDASE"/>
    <property type="match status" value="1"/>
</dbReference>
<reference evidence="10 11" key="1">
    <citation type="submission" date="2023-05" db="EMBL/GenBank/DDBJ databases">
        <title>Streptantibioticus silvisoli sp. nov., acidotolerant actinomycetes 1 from pine litter.</title>
        <authorList>
            <person name="Swiecimska M."/>
            <person name="Golinska P."/>
            <person name="Sangal V."/>
            <person name="Wachnowicz B."/>
            <person name="Goodfellow M."/>
        </authorList>
    </citation>
    <scope>NUCLEOTIDE SEQUENCE [LARGE SCALE GENOMIC DNA]</scope>
    <source>
        <strain evidence="10 11">SL54</strain>
    </source>
</reference>
<feature type="domain" description="Peptidase S11 D-alanyl-D-alanine carboxypeptidase A N-terminal" evidence="9">
    <location>
        <begin position="543"/>
        <end position="742"/>
    </location>
</feature>
<dbReference type="InterPro" id="IPR012338">
    <property type="entry name" value="Beta-lactam/transpept-like"/>
</dbReference>
<evidence type="ECO:0000256" key="5">
    <source>
        <dbReference type="ARBA" id="ARBA00022984"/>
    </source>
</evidence>
<dbReference type="InterPro" id="IPR018044">
    <property type="entry name" value="Peptidase_S11"/>
</dbReference>
<keyword evidence="5" id="KW-0573">Peptidoglycan synthesis</keyword>
<keyword evidence="2" id="KW-0732">Signal</keyword>
<dbReference type="EMBL" id="JAAGKO020000085">
    <property type="protein sequence ID" value="MDI5967345.1"/>
    <property type="molecule type" value="Genomic_DNA"/>
</dbReference>
<dbReference type="Proteomes" id="UP001156398">
    <property type="component" value="Unassembled WGS sequence"/>
</dbReference>
<evidence type="ECO:0000313" key="10">
    <source>
        <dbReference type="EMBL" id="MDI5967345.1"/>
    </source>
</evidence>
<feature type="compositionally biased region" description="Low complexity" evidence="8">
    <location>
        <begin position="212"/>
        <end position="236"/>
    </location>
</feature>
<evidence type="ECO:0000256" key="6">
    <source>
        <dbReference type="ARBA" id="ARBA00023316"/>
    </source>
</evidence>
<feature type="compositionally biased region" description="Gly residues" evidence="8">
    <location>
        <begin position="104"/>
        <end position="118"/>
    </location>
</feature>
<dbReference type="RefSeq" id="WP_271323460.1">
    <property type="nucleotide sequence ID" value="NZ_JAAGKO020000085.1"/>
</dbReference>
<feature type="compositionally biased region" description="Low complexity" evidence="8">
    <location>
        <begin position="301"/>
        <end position="321"/>
    </location>
</feature>
<evidence type="ECO:0000259" key="9">
    <source>
        <dbReference type="Pfam" id="PF00768"/>
    </source>
</evidence>
<accession>A0ABT6WA12</accession>
<feature type="compositionally biased region" description="Basic and acidic residues" evidence="8">
    <location>
        <begin position="23"/>
        <end position="34"/>
    </location>
</feature>
<evidence type="ECO:0000256" key="8">
    <source>
        <dbReference type="SAM" id="MobiDB-lite"/>
    </source>
</evidence>
<dbReference type="PRINTS" id="PR00725">
    <property type="entry name" value="DADACBPTASE1"/>
</dbReference>
<evidence type="ECO:0000256" key="2">
    <source>
        <dbReference type="ARBA" id="ARBA00022729"/>
    </source>
</evidence>
<keyword evidence="6" id="KW-0961">Cell wall biogenesis/degradation</keyword>
<evidence type="ECO:0000256" key="3">
    <source>
        <dbReference type="ARBA" id="ARBA00022801"/>
    </source>
</evidence>
<keyword evidence="11" id="KW-1185">Reference proteome</keyword>
<feature type="compositionally biased region" description="Acidic residues" evidence="8">
    <location>
        <begin position="153"/>
        <end position="170"/>
    </location>
</feature>
<feature type="compositionally biased region" description="Low complexity" evidence="8">
    <location>
        <begin position="337"/>
        <end position="349"/>
    </location>
</feature>
<feature type="compositionally biased region" description="Low complexity" evidence="8">
    <location>
        <begin position="122"/>
        <end position="152"/>
    </location>
</feature>
<proteinExistence type="inferred from homology"/>
<comment type="similarity">
    <text evidence="1 7">Belongs to the peptidase S11 family.</text>
</comment>
<feature type="region of interest" description="Disordered" evidence="8">
    <location>
        <begin position="1"/>
        <end position="446"/>
    </location>
</feature>
<comment type="caution">
    <text evidence="10">The sequence shown here is derived from an EMBL/GenBank/DDBJ whole genome shotgun (WGS) entry which is preliminary data.</text>
</comment>
<keyword evidence="10" id="KW-0645">Protease</keyword>
<evidence type="ECO:0000256" key="4">
    <source>
        <dbReference type="ARBA" id="ARBA00022960"/>
    </source>
</evidence>
<dbReference type="GO" id="GO:0004180">
    <property type="term" value="F:carboxypeptidase activity"/>
    <property type="evidence" value="ECO:0007669"/>
    <property type="project" value="UniProtKB-KW"/>
</dbReference>
<sequence>MAGDSPGRAEQQESSGETTGKVTDPRNAVRREAESALAVAVADDPAPHRAADEGDAREDEREGAQGSRPGKDSSAGVPRDGVSADAKAEAVNGGRDADGSAGDAAGGSGGGSGDGSGDGEADGSAAGVTAGPASGADGSAGDAADASGASDDASGDADAADASDAEESDAASEGTPEGGAVAPEGAQNAAGVPEDASGDQDAAEGASGPRTAAEGAGAETAGSSEGADGSEAAGSSEGAGGSEPEDAEPEDAAPGASGKPAGRAGRVEPEDAAAAEDAEPAAGSSRAAGTPEAAEPEDAEPSGATAAKPSAGAKPAPLAKPAEPEGAKPNGATAAEPSAGAKPAPLAKPAEPEDASADSAPSASGASADSAPSAGGASPADSAPSADGASPGRAATALMPAAVPPPPAPAPPLPGGVPADGPAPEFGSGRPTRREQTRQQPLPPAPEEPLKLLAALTNTPAPPQTLLRTSLRRVKIWTPLVLLLVIVFCIVQAVRPLPAPALTLTLNPTYGFGGSAPAVPWPSEGQAAMEVEGLGSMGTYGAQKPEPIASVAKIMTAYIVLHDHPMKQGSTGASLTVDQQAAADFKLGADGESVVKVTAGARISQFEALEDIMIASANNIARMLSRWDAGSEAVFVKKMNATAKSLGMDHTTYTDPSGLTATTVSTAGDQLKLVEKAMADPVFRQVVAEPSYRTASGDTYNNWNHLVGTNDVVGVKTGTSTAAGGNLVFAAYKDVGGTTQLILGVVLGQYKPSILDTVTAASLKLVLAAQHELTSAQVIGKGSVVGYVDNGFGGHTPVVATRTVRAVGWPGVKVPVALKAGTVPHTAKAGADVGTLTVGDGPGQIRIPVTLRNGMTAPGFGDKLTRLG</sequence>
<feature type="compositionally biased region" description="Low complexity" evidence="8">
    <location>
        <begin position="357"/>
        <end position="401"/>
    </location>
</feature>
<evidence type="ECO:0000256" key="7">
    <source>
        <dbReference type="RuleBase" id="RU004016"/>
    </source>
</evidence>
<dbReference type="Gene3D" id="3.40.710.10">
    <property type="entry name" value="DD-peptidase/beta-lactamase superfamily"/>
    <property type="match status" value="1"/>
</dbReference>
<dbReference type="Pfam" id="PF00768">
    <property type="entry name" value="Peptidase_S11"/>
    <property type="match status" value="1"/>
</dbReference>
<feature type="compositionally biased region" description="Polar residues" evidence="8">
    <location>
        <begin position="12"/>
        <end position="21"/>
    </location>
</feature>
<keyword evidence="4" id="KW-0133">Cell shape</keyword>
<dbReference type="InterPro" id="IPR001967">
    <property type="entry name" value="Peptidase_S11_N"/>
</dbReference>
<gene>
    <name evidence="10" type="ORF">POF43_032270</name>
</gene>
<feature type="compositionally biased region" description="Basic and acidic residues" evidence="8">
    <location>
        <begin position="45"/>
        <end position="63"/>
    </location>
</feature>
<evidence type="ECO:0000256" key="1">
    <source>
        <dbReference type="ARBA" id="ARBA00007164"/>
    </source>
</evidence>